<dbReference type="CDD" id="cd06008">
    <property type="entry name" value="NF-X1-zinc-finger"/>
    <property type="match status" value="6"/>
</dbReference>
<dbReference type="Pfam" id="PF19434">
    <property type="entry name" value="OPA1_C"/>
    <property type="match status" value="1"/>
</dbReference>
<keyword evidence="24" id="KW-0804">Transcription</keyword>
<feature type="compositionally biased region" description="Polar residues" evidence="30">
    <location>
        <begin position="1164"/>
        <end position="1173"/>
    </location>
</feature>
<keyword evidence="11 28" id="KW-0863">Zinc-finger</keyword>
<dbReference type="GO" id="GO:0008289">
    <property type="term" value="F:lipid binding"/>
    <property type="evidence" value="ECO:0007669"/>
    <property type="project" value="UniProtKB-KW"/>
</dbReference>
<keyword evidence="20" id="KW-0496">Mitochondrion</keyword>
<evidence type="ECO:0000256" key="11">
    <source>
        <dbReference type="ARBA" id="ARBA00022771"/>
    </source>
</evidence>
<dbReference type="SMART" id="SM00053">
    <property type="entry name" value="DYNc"/>
    <property type="match status" value="1"/>
</dbReference>
<dbReference type="CDD" id="cd02643">
    <property type="entry name" value="R3H_NF-X1"/>
    <property type="match status" value="1"/>
</dbReference>
<evidence type="ECO:0000256" key="19">
    <source>
        <dbReference type="ARBA" id="ARBA00023121"/>
    </source>
</evidence>
<dbReference type="InterPro" id="IPR027417">
    <property type="entry name" value="P-loop_NTPase"/>
</dbReference>
<evidence type="ECO:0000256" key="24">
    <source>
        <dbReference type="ARBA" id="ARBA00023163"/>
    </source>
</evidence>
<evidence type="ECO:0000259" key="31">
    <source>
        <dbReference type="PROSITE" id="PS50016"/>
    </source>
</evidence>
<proteinExistence type="inferred from homology"/>
<feature type="region of interest" description="Disordered" evidence="30">
    <location>
        <begin position="1459"/>
        <end position="1514"/>
    </location>
</feature>
<feature type="region of interest" description="Disordered" evidence="30">
    <location>
        <begin position="1151"/>
        <end position="1191"/>
    </location>
</feature>
<dbReference type="PROSITE" id="PS50089">
    <property type="entry name" value="ZF_RING_2"/>
    <property type="match status" value="1"/>
</dbReference>
<feature type="domain" description="R3H" evidence="33">
    <location>
        <begin position="2160"/>
        <end position="2228"/>
    </location>
</feature>
<dbReference type="GO" id="GO:0005634">
    <property type="term" value="C:nucleus"/>
    <property type="evidence" value="ECO:0007669"/>
    <property type="project" value="UniProtKB-SubCell"/>
</dbReference>
<dbReference type="InterPro" id="IPR034078">
    <property type="entry name" value="NFX1_fam"/>
</dbReference>
<keyword evidence="13" id="KW-0378">Hydrolase</keyword>
<dbReference type="GO" id="GO:0005758">
    <property type="term" value="C:mitochondrial intermembrane space"/>
    <property type="evidence" value="ECO:0007669"/>
    <property type="project" value="UniProtKB-SubCell"/>
</dbReference>
<dbReference type="InterPro" id="IPR045817">
    <property type="entry name" value="OPA1_C"/>
</dbReference>
<comment type="catalytic activity">
    <reaction evidence="27">
        <text>GTP + H2O = GDP + phosphate + H(+)</text>
        <dbReference type="Rhea" id="RHEA:19669"/>
        <dbReference type="ChEBI" id="CHEBI:15377"/>
        <dbReference type="ChEBI" id="CHEBI:15378"/>
        <dbReference type="ChEBI" id="CHEBI:37565"/>
        <dbReference type="ChEBI" id="CHEBI:43474"/>
        <dbReference type="ChEBI" id="CHEBI:58189"/>
        <dbReference type="EC" id="3.6.5.5"/>
    </reaction>
</comment>
<feature type="compositionally biased region" description="Low complexity" evidence="30">
    <location>
        <begin position="1459"/>
        <end position="1472"/>
    </location>
</feature>
<dbReference type="GO" id="GO:0000977">
    <property type="term" value="F:RNA polymerase II transcription regulatory region sequence-specific DNA binding"/>
    <property type="evidence" value="ECO:0007669"/>
    <property type="project" value="TreeGrafter"/>
</dbReference>
<dbReference type="Gene3D" id="3.40.50.300">
    <property type="entry name" value="P-loop containing nucleotide triphosphate hydrolases"/>
    <property type="match status" value="1"/>
</dbReference>
<evidence type="ECO:0000256" key="3">
    <source>
        <dbReference type="ARBA" id="ARBA00004569"/>
    </source>
</evidence>
<keyword evidence="8" id="KW-0479">Metal-binding</keyword>
<keyword evidence="6" id="KW-0812">Transmembrane</keyword>
<dbReference type="InterPro" id="IPR019787">
    <property type="entry name" value="Znf_PHD-finger"/>
</dbReference>
<dbReference type="Gene3D" id="3.30.1370.50">
    <property type="entry name" value="R3H-like domain"/>
    <property type="match status" value="1"/>
</dbReference>
<feature type="domain" description="PHD-type" evidence="31">
    <location>
        <begin position="1528"/>
        <end position="1584"/>
    </location>
</feature>
<keyword evidence="7" id="KW-0053">Apoptosis</keyword>
<evidence type="ECO:0000256" key="23">
    <source>
        <dbReference type="ARBA" id="ARBA00023157"/>
    </source>
</evidence>
<keyword evidence="14" id="KW-0862">Zinc</keyword>
<dbReference type="InterPro" id="IPR001401">
    <property type="entry name" value="Dynamin_GTPase"/>
</dbReference>
<dbReference type="Pfam" id="PF01424">
    <property type="entry name" value="R3H"/>
    <property type="match status" value="1"/>
</dbReference>
<keyword evidence="9" id="KW-0677">Repeat</keyword>
<protein>
    <recommendedName>
        <fullName evidence="26">Dynamin-like GTPase OPA1, mitochondrial</fullName>
        <ecNumber evidence="5">3.6.5.5</ecNumber>
    </recommendedName>
</protein>
<dbReference type="Pfam" id="PF01422">
    <property type="entry name" value="zf-NF-X1"/>
    <property type="match status" value="6"/>
</dbReference>
<keyword evidence="16" id="KW-1133">Transmembrane helix</keyword>
<keyword evidence="17" id="KW-0805">Transcription regulation</keyword>
<evidence type="ECO:0000256" key="10">
    <source>
        <dbReference type="ARBA" id="ARBA00022741"/>
    </source>
</evidence>
<name>A0A8S9WR80_APOLU</name>
<evidence type="ECO:0000313" key="36">
    <source>
        <dbReference type="Proteomes" id="UP000466442"/>
    </source>
</evidence>
<keyword evidence="19" id="KW-0446">Lipid-binding</keyword>
<dbReference type="SMART" id="SM00393">
    <property type="entry name" value="R3H"/>
    <property type="match status" value="1"/>
</dbReference>
<dbReference type="SUPFAM" id="SSF82708">
    <property type="entry name" value="R3H domain"/>
    <property type="match status" value="1"/>
</dbReference>
<evidence type="ECO:0000256" key="5">
    <source>
        <dbReference type="ARBA" id="ARBA00011980"/>
    </source>
</evidence>
<dbReference type="SMART" id="SM00438">
    <property type="entry name" value="ZnF_NFX"/>
    <property type="match status" value="9"/>
</dbReference>
<feature type="compositionally biased region" description="Low complexity" evidence="30">
    <location>
        <begin position="1321"/>
        <end position="1340"/>
    </location>
</feature>
<feature type="domain" description="RING-type" evidence="32">
    <location>
        <begin position="1531"/>
        <end position="1582"/>
    </location>
</feature>
<sequence>MYVLRGTFGYAVPRRTKLVPQVAVLKAKHSALLKPSNHDERAYSHWSQRQNPILFAPSSHQLLVWQPKFGPHGSGSRRGFGMFVVRALKGILKIRYLILGGAVTGGMSLQKSYQEWKESFPDLKWLESYMPSNDQVDKFRSSLIDLKDKVKDIEIDPRIVKIGEGKLTKMQEWLNQKINDAYEAAQKSELEGSGKNIARPIRDTVQKLYEEADNKVKVKALTFGSTDTRKDKGNENEADMLRHELIEVQLKYQKEIERLEKDNKELKKQLLLSKSSRTHHKQIKKSLIDMYSEVLDELNDYDSSYAAQDHLPRVVVVGDQSAGKTSVLEMIAQARIFPRGAGEMMTRAPVKVTLSEGPYHIAQFKDSDREFDLTKEDDLRKLRTEVELRMKRSLSKGKSVSQDVISMTVKGPGLQRMVLVDLPGIISTVTTDMAQDTRDSIRKMIQQHMSNPNAIILCIQDGSVDAERSNVTDLVAQMDPSGKRTIFVLTKVDMAEENLANPQRIQKILSGRLFPMKALGYFGVVTGHGRKEESIADIKAYEEQFFRNSKLFRDSRLSSTQLTTKNLSFAVAEVFWKMVRETVEQQADAFKATRFNLETEWKNTYPGIRELDRDELFDKARGEILDEVINLSQVSVKDWDNLLLKKIWEKVSPHVINNIYLPAAQSLNTRTFNTMVDIRLKEWAESELAGKSIEAGEEALRQVLIDFIEKSMRSKSNGDAIFDDLKRAVVMEALERHQWEDKGNEMLRMIQLNTLEDHCVNDKQQWDSAVRLLEQTLKNKAQETEEQLKAMVGPGAKEKWLYWKYSTEDQVKKGGIKNELEKVIFSDPDHGPTLTADELTAVRKNLQRAGFGEPSSEMILDTWPTIYAKHFISKSMLRAYGCRRGYYLYHHNQEEIECQDVVLFWRLEQMLKVTATALRQQVMNREARRLDKIIKQVLEDFSQDQELKIKLLQGRRVTLAEDLKRVRQIQEKLEEFIQALNKEKSARIGQPIPGKLAGGRGVSCESQKQKEDAVGWQEACQDRLIDTNRVNPSTNAELAFPKHNLFLGRNLTLSTAPGGGGLSRYSGANDLLHSSNFGFCSPSSDVEFCIHPTLALTSINLPITGTRLTSVEASMASNWDWMNNGGSSYQQRGRDIWSNGAVYYPQPTTSGGTTYYGPPPHSATDWSPNQPNYRNQSQGSGGNGGGSGRSRNAEEFFDLFRSGGGGSQRGGSNNVALQPDYVGGFGGISYPSADYGYQDSYVPTMVYNSNHPNNNPGAAEWNNGREGAVPSTSRGPVTDETIAVGGPTTQTFGKAPGGPLGTLSSGTHPRQVTKEKGSIHGGSSLNSNYGRSNSSGSGVKKGSDRLYRQPGRQNRSSNGGGTVFYNQGGGAVNGFSSDRMDSRRGGKGGLSGGSMGGVKETWEAKSLGRQQLLSEAAALLRGKTPGTAGLMDRESTDLSCNGAVGDGADDARSMKNLLSNAKSSPSSYNNSYGGNGGGRRNGNGFQKQRDSWKSGNRDEWKNRSSNKGDDKVTADQRERLTEQLYRGTLECLVCYDRIRQAERVWSCTNCHHVLHLGCIVKWVNSSTEATGGESGWRCPACQNVTQNIPTEYRCMCGKVNDPQWVRGETPHCCGQVCGKRKYCPHGCTLLCHPGACPPCCANVERSCGCGRTSRIVICSSSVTFDCEDVCGRALNCGLHPCTSICHQGPCPPCEKSIHQKCHCGLAERDLTCDGHTVPPEMGGPTSYSCGSQCPSNLSCGKHPCHMTCHPPPCPPCPLSPSVLVKCQCGKEDVPSGSRSSCEDPVVLCGSVCDKELNCGQSEARHRCKAKCHEGPCPPCDGVTSVLCRCHAMAKDIDCKDLTGNPEDTKCQKRCTKKRNCGKHKCNQQCCIEVEHICPLVCNKTLSCGQHKCERLCHKGHCPICLAASFEELHCECGKSVLLPPIPCGTRSPDCTEKCSRPHPCGHAPLHNCHSAPECPPCTVFVSRYCHGAHELRKTVPCHMGEYSCGRACGRSLPCGHKCIKTCHSDACLLPGVSCTQPCTEPREGSCTHPCAAPCHPGKPCPQSHPCQAKVEVTCECGRRKVTRTCCENSSEYQRIATSLLAAKMADVRLGKSIDTADMTSVASKMSLKTLECNDECKLQERNLRLAIGLQIANPDLSAKLHPRYSEMMKGWAKKDRRFCEMVHEKLAQLVHLAKTSKQKSRAHSFQSMGSAKRQFIHEYCEHFGIESVAYDPEPNRNIVATAWKDKEKRDTEEARRVRFEIPGVVRDEECVATPLPTIHPRSGTSSDTFDDSSLDRYIDAAVDRAVRAIDASAATVNHQTATTPDLFVNRVVDTPYRHTNATNDTAIGTPNRHTDTMMNEIIGTPTRHTIATPGMVVATPDVVIATPNTVVATPDRHTHTNVAMVVATPDMVVATPNEHTIATFDTTHKGRLMRITNLIATPNRKRKKEVLTSGTRRCGTRLIATTIATTIATPTATPIATKVATMNNNQEIQWKSQ</sequence>
<dbReference type="GO" id="GO:0000981">
    <property type="term" value="F:DNA-binding transcription factor activity, RNA polymerase II-specific"/>
    <property type="evidence" value="ECO:0007669"/>
    <property type="project" value="TreeGrafter"/>
</dbReference>
<feature type="compositionally biased region" description="Gly residues" evidence="30">
    <location>
        <begin position="1179"/>
        <end position="1188"/>
    </location>
</feature>
<feature type="compositionally biased region" description="Gly residues" evidence="30">
    <location>
        <begin position="1358"/>
        <end position="1372"/>
    </location>
</feature>
<dbReference type="FunFam" id="3.40.50.300:FF:000171">
    <property type="entry name" value="Dynamin-like 120 kDa protein, mitochondrial"/>
    <property type="match status" value="1"/>
</dbReference>
<dbReference type="PRINTS" id="PR00195">
    <property type="entry name" value="DYNAMIN"/>
</dbReference>
<evidence type="ECO:0000256" key="2">
    <source>
        <dbReference type="ARBA" id="ARBA00004434"/>
    </source>
</evidence>
<dbReference type="InterPro" id="IPR000967">
    <property type="entry name" value="Znf_NFX1"/>
</dbReference>
<dbReference type="GO" id="GO:0005525">
    <property type="term" value="F:GTP binding"/>
    <property type="evidence" value="ECO:0007669"/>
    <property type="project" value="UniProtKB-KW"/>
</dbReference>
<dbReference type="GO" id="GO:0006915">
    <property type="term" value="P:apoptotic process"/>
    <property type="evidence" value="ECO:0007669"/>
    <property type="project" value="UniProtKB-KW"/>
</dbReference>
<evidence type="ECO:0000256" key="29">
    <source>
        <dbReference type="SAM" id="Coils"/>
    </source>
</evidence>
<evidence type="ECO:0000256" key="21">
    <source>
        <dbReference type="ARBA" id="ARBA00023134"/>
    </source>
</evidence>
<dbReference type="Pfam" id="PF00350">
    <property type="entry name" value="Dynamin_N"/>
    <property type="match status" value="1"/>
</dbReference>
<comment type="similarity">
    <text evidence="4">Belongs to the NFX1 family.</text>
</comment>
<dbReference type="SUPFAM" id="SSF52540">
    <property type="entry name" value="P-loop containing nucleoside triphosphate hydrolases"/>
    <property type="match status" value="1"/>
</dbReference>
<dbReference type="PANTHER" id="PTHR12360:SF12">
    <property type="entry name" value="TRANSCRIPTIONAL REPRESSOR NF-X1"/>
    <property type="match status" value="1"/>
</dbReference>
<evidence type="ECO:0000256" key="1">
    <source>
        <dbReference type="ARBA" id="ARBA00004123"/>
    </source>
</evidence>
<dbReference type="EC" id="3.6.5.5" evidence="5"/>
<keyword evidence="22" id="KW-0472">Membrane</keyword>
<feature type="domain" description="Dynamin-type G" evidence="34">
    <location>
        <begin position="308"/>
        <end position="584"/>
    </location>
</feature>
<keyword evidence="18 29" id="KW-0175">Coiled coil</keyword>
<evidence type="ECO:0000259" key="32">
    <source>
        <dbReference type="PROSITE" id="PS50089"/>
    </source>
</evidence>
<dbReference type="CDD" id="cd16696">
    <property type="entry name" value="RING-CH-C4HC3_NFX1"/>
    <property type="match status" value="1"/>
</dbReference>
<dbReference type="InterPro" id="IPR022812">
    <property type="entry name" value="Dynamin"/>
</dbReference>
<dbReference type="InterPro" id="IPR034076">
    <property type="entry name" value="R3H_NF-X1"/>
</dbReference>
<feature type="compositionally biased region" description="Gly residues" evidence="30">
    <location>
        <begin position="1387"/>
        <end position="1396"/>
    </location>
</feature>
<dbReference type="GO" id="GO:0005743">
    <property type="term" value="C:mitochondrial inner membrane"/>
    <property type="evidence" value="ECO:0007669"/>
    <property type="project" value="UniProtKB-SubCell"/>
</dbReference>
<keyword evidence="10" id="KW-0547">Nucleotide-binding</keyword>
<dbReference type="InterPro" id="IPR001374">
    <property type="entry name" value="R3H_dom"/>
</dbReference>
<keyword evidence="36" id="KW-1185">Reference proteome</keyword>
<reference evidence="35" key="1">
    <citation type="journal article" date="2021" name="Mol. Ecol. Resour.">
        <title>Apolygus lucorum genome provides insights into omnivorousness and mesophyll feeding.</title>
        <authorList>
            <person name="Liu Y."/>
            <person name="Liu H."/>
            <person name="Wang H."/>
            <person name="Huang T."/>
            <person name="Liu B."/>
            <person name="Yang B."/>
            <person name="Yin L."/>
            <person name="Li B."/>
            <person name="Zhang Y."/>
            <person name="Zhang S."/>
            <person name="Jiang F."/>
            <person name="Zhang X."/>
            <person name="Ren Y."/>
            <person name="Wang B."/>
            <person name="Wang S."/>
            <person name="Lu Y."/>
            <person name="Wu K."/>
            <person name="Fan W."/>
            <person name="Wang G."/>
        </authorList>
    </citation>
    <scope>NUCLEOTIDE SEQUENCE</scope>
    <source>
        <strain evidence="35">12Hb</strain>
    </source>
</reference>
<evidence type="ECO:0000256" key="25">
    <source>
        <dbReference type="ARBA" id="ARBA00023242"/>
    </source>
</evidence>
<evidence type="ECO:0000256" key="15">
    <source>
        <dbReference type="ARBA" id="ARBA00022946"/>
    </source>
</evidence>
<evidence type="ECO:0000313" key="35">
    <source>
        <dbReference type="EMBL" id="KAF6197935.1"/>
    </source>
</evidence>
<dbReference type="InterPro" id="IPR036867">
    <property type="entry name" value="R3H_dom_sf"/>
</dbReference>
<dbReference type="SUPFAM" id="SSF57850">
    <property type="entry name" value="RING/U-box"/>
    <property type="match status" value="1"/>
</dbReference>
<feature type="coiled-coil region" evidence="29">
    <location>
        <begin position="959"/>
        <end position="986"/>
    </location>
</feature>
<evidence type="ECO:0000256" key="13">
    <source>
        <dbReference type="ARBA" id="ARBA00022801"/>
    </source>
</evidence>
<keyword evidence="23" id="KW-1015">Disulfide bond</keyword>
<keyword evidence="21" id="KW-0342">GTP-binding</keyword>
<dbReference type="GO" id="GO:0000122">
    <property type="term" value="P:negative regulation of transcription by RNA polymerase II"/>
    <property type="evidence" value="ECO:0007669"/>
    <property type="project" value="TreeGrafter"/>
</dbReference>
<evidence type="ECO:0000256" key="22">
    <source>
        <dbReference type="ARBA" id="ARBA00023136"/>
    </source>
</evidence>
<feature type="coiled-coil region" evidence="29">
    <location>
        <begin position="242"/>
        <end position="276"/>
    </location>
</feature>
<dbReference type="GO" id="GO:0003924">
    <property type="term" value="F:GTPase activity"/>
    <property type="evidence" value="ECO:0007669"/>
    <property type="project" value="InterPro"/>
</dbReference>
<dbReference type="InterPro" id="IPR001841">
    <property type="entry name" value="Znf_RING"/>
</dbReference>
<feature type="region of interest" description="Disordered" evidence="30">
    <location>
        <begin position="1284"/>
        <end position="1397"/>
    </location>
</feature>
<comment type="subcellular location">
    <subcellularLocation>
        <location evidence="2">Mitochondrion inner membrane</location>
        <topology evidence="2">Single-pass membrane protein</topology>
    </subcellularLocation>
    <subcellularLocation>
        <location evidence="3">Mitochondrion intermembrane space</location>
    </subcellularLocation>
    <subcellularLocation>
        <location evidence="1">Nucleus</location>
    </subcellularLocation>
</comment>
<evidence type="ECO:0000256" key="7">
    <source>
        <dbReference type="ARBA" id="ARBA00022703"/>
    </source>
</evidence>
<dbReference type="GO" id="GO:0008270">
    <property type="term" value="F:zinc ion binding"/>
    <property type="evidence" value="ECO:0007669"/>
    <property type="project" value="UniProtKB-KW"/>
</dbReference>
<dbReference type="PROSITE" id="PS50016">
    <property type="entry name" value="ZF_PHD_2"/>
    <property type="match status" value="1"/>
</dbReference>
<dbReference type="PROSITE" id="PS51061">
    <property type="entry name" value="R3H"/>
    <property type="match status" value="1"/>
</dbReference>
<dbReference type="EMBL" id="WIXP02000016">
    <property type="protein sequence ID" value="KAF6197935.1"/>
    <property type="molecule type" value="Genomic_DNA"/>
</dbReference>
<feature type="compositionally biased region" description="Basic and acidic residues" evidence="30">
    <location>
        <begin position="1487"/>
        <end position="1514"/>
    </location>
</feature>
<evidence type="ECO:0000256" key="28">
    <source>
        <dbReference type="PROSITE-ProRule" id="PRU00175"/>
    </source>
</evidence>
<evidence type="ECO:0000256" key="12">
    <source>
        <dbReference type="ARBA" id="ARBA00022792"/>
    </source>
</evidence>
<dbReference type="SMART" id="SM00184">
    <property type="entry name" value="RING"/>
    <property type="match status" value="1"/>
</dbReference>
<evidence type="ECO:0000256" key="18">
    <source>
        <dbReference type="ARBA" id="ARBA00023054"/>
    </source>
</evidence>
<keyword evidence="15" id="KW-0809">Transit peptide</keyword>
<evidence type="ECO:0000256" key="27">
    <source>
        <dbReference type="ARBA" id="ARBA00048040"/>
    </source>
</evidence>
<evidence type="ECO:0000256" key="30">
    <source>
        <dbReference type="SAM" id="MobiDB-lite"/>
    </source>
</evidence>
<keyword evidence="12" id="KW-0999">Mitochondrion inner membrane</keyword>
<dbReference type="OrthoDB" id="415706at2759"/>
<evidence type="ECO:0000256" key="9">
    <source>
        <dbReference type="ARBA" id="ARBA00022737"/>
    </source>
</evidence>
<evidence type="ECO:0000256" key="14">
    <source>
        <dbReference type="ARBA" id="ARBA00022833"/>
    </source>
</evidence>
<dbReference type="PANTHER" id="PTHR12360">
    <property type="entry name" value="NUCLEAR TRANSCRIPTION FACTOR, X-BOX BINDING 1 NFX1"/>
    <property type="match status" value="1"/>
</dbReference>
<dbReference type="Proteomes" id="UP000466442">
    <property type="component" value="Linkage Group LG16"/>
</dbReference>
<dbReference type="InterPro" id="IPR045063">
    <property type="entry name" value="Dynamin_N"/>
</dbReference>
<organism evidence="35 36">
    <name type="scientific">Apolygus lucorum</name>
    <name type="common">Small green plant bug</name>
    <name type="synonym">Lygocoris lucorum</name>
    <dbReference type="NCBI Taxonomy" id="248454"/>
    <lineage>
        <taxon>Eukaryota</taxon>
        <taxon>Metazoa</taxon>
        <taxon>Ecdysozoa</taxon>
        <taxon>Arthropoda</taxon>
        <taxon>Hexapoda</taxon>
        <taxon>Insecta</taxon>
        <taxon>Pterygota</taxon>
        <taxon>Neoptera</taxon>
        <taxon>Paraneoptera</taxon>
        <taxon>Hemiptera</taxon>
        <taxon>Heteroptera</taxon>
        <taxon>Panheteroptera</taxon>
        <taxon>Cimicomorpha</taxon>
        <taxon>Miridae</taxon>
        <taxon>Mirini</taxon>
        <taxon>Apolygus</taxon>
    </lineage>
</organism>
<evidence type="ECO:0000256" key="20">
    <source>
        <dbReference type="ARBA" id="ARBA00023128"/>
    </source>
</evidence>
<dbReference type="PROSITE" id="PS51718">
    <property type="entry name" value="G_DYNAMIN_2"/>
    <property type="match status" value="1"/>
</dbReference>
<dbReference type="InterPro" id="IPR030381">
    <property type="entry name" value="G_DYNAMIN_dom"/>
</dbReference>
<keyword evidence="25" id="KW-0539">Nucleus</keyword>
<gene>
    <name evidence="35" type="ORF">GE061_007678</name>
</gene>
<dbReference type="CDD" id="cd08771">
    <property type="entry name" value="DLP_1"/>
    <property type="match status" value="1"/>
</dbReference>
<evidence type="ECO:0000256" key="17">
    <source>
        <dbReference type="ARBA" id="ARBA00023015"/>
    </source>
</evidence>
<accession>A0A8S9WR80</accession>
<evidence type="ECO:0000256" key="6">
    <source>
        <dbReference type="ARBA" id="ARBA00022692"/>
    </source>
</evidence>
<evidence type="ECO:0000259" key="33">
    <source>
        <dbReference type="PROSITE" id="PS51061"/>
    </source>
</evidence>
<evidence type="ECO:0000259" key="34">
    <source>
        <dbReference type="PROSITE" id="PS51718"/>
    </source>
</evidence>
<evidence type="ECO:0000256" key="8">
    <source>
        <dbReference type="ARBA" id="ARBA00022723"/>
    </source>
</evidence>
<evidence type="ECO:0000256" key="16">
    <source>
        <dbReference type="ARBA" id="ARBA00022989"/>
    </source>
</evidence>
<evidence type="ECO:0000256" key="26">
    <source>
        <dbReference type="ARBA" id="ARBA00044791"/>
    </source>
</evidence>
<feature type="region of interest" description="Disordered" evidence="30">
    <location>
        <begin position="1425"/>
        <end position="1444"/>
    </location>
</feature>
<evidence type="ECO:0000256" key="4">
    <source>
        <dbReference type="ARBA" id="ARBA00007269"/>
    </source>
</evidence>
<comment type="caution">
    <text evidence="35">The sequence shown here is derived from an EMBL/GenBank/DDBJ whole genome shotgun (WGS) entry which is preliminary data.</text>
</comment>